<sequence>MARRSRLSLSASIAILMTVSALAACGTGADDEPARPKAKNTSGPGARTLSKAELEQAAVTGTDLAGYEVQPTLTATYASRKKADPDTCAPVMQAVGGSSGYAATARVGRTVFPKKQGSGAQVILSSHSAADAVRVMDALRTAAERCEAVKDVTADLAYEEVEVHPDTGYGDESVSLGMTQLVSGDDVRVPYAVVAVRQGATVAMFRTFNNPSRPGGKKAAVVPETVIKAQLKKITL</sequence>
<evidence type="ECO:0000256" key="2">
    <source>
        <dbReference type="SAM" id="SignalP"/>
    </source>
</evidence>
<dbReference type="Proteomes" id="UP001160499">
    <property type="component" value="Unassembled WGS sequence"/>
</dbReference>
<name>A0ABT6LIZ4_9ACTN</name>
<evidence type="ECO:0000313" key="3">
    <source>
        <dbReference type="EMBL" id="MDH6216271.1"/>
    </source>
</evidence>
<proteinExistence type="predicted"/>
<gene>
    <name evidence="3" type="ORF">M2283_003588</name>
</gene>
<feature type="signal peptide" evidence="2">
    <location>
        <begin position="1"/>
        <end position="23"/>
    </location>
</feature>
<feature type="region of interest" description="Disordered" evidence="1">
    <location>
        <begin position="27"/>
        <end position="49"/>
    </location>
</feature>
<protein>
    <recommendedName>
        <fullName evidence="5">PknH-like extracellular domain-containing protein</fullName>
    </recommendedName>
</protein>
<keyword evidence="2" id="KW-0732">Signal</keyword>
<reference evidence="3 4" key="1">
    <citation type="submission" date="2023-04" db="EMBL/GenBank/DDBJ databases">
        <title>Forest soil microbial communities from Buena Vista Peninsula, Colon Province, Panama.</title>
        <authorList>
            <person name="Bouskill N."/>
        </authorList>
    </citation>
    <scope>NUCLEOTIDE SEQUENCE [LARGE SCALE GENOMIC DNA]</scope>
    <source>
        <strain evidence="3 4">GGS1</strain>
    </source>
</reference>
<dbReference type="PROSITE" id="PS51257">
    <property type="entry name" value="PROKAR_LIPOPROTEIN"/>
    <property type="match status" value="1"/>
</dbReference>
<accession>A0ABT6LIZ4</accession>
<feature type="chain" id="PRO_5045918291" description="PknH-like extracellular domain-containing protein" evidence="2">
    <location>
        <begin position="24"/>
        <end position="236"/>
    </location>
</feature>
<evidence type="ECO:0000313" key="4">
    <source>
        <dbReference type="Proteomes" id="UP001160499"/>
    </source>
</evidence>
<evidence type="ECO:0008006" key="5">
    <source>
        <dbReference type="Google" id="ProtNLM"/>
    </source>
</evidence>
<keyword evidence="4" id="KW-1185">Reference proteome</keyword>
<evidence type="ECO:0000256" key="1">
    <source>
        <dbReference type="SAM" id="MobiDB-lite"/>
    </source>
</evidence>
<comment type="caution">
    <text evidence="3">The sequence shown here is derived from an EMBL/GenBank/DDBJ whole genome shotgun (WGS) entry which is preliminary data.</text>
</comment>
<dbReference type="EMBL" id="JARXVH010000005">
    <property type="protein sequence ID" value="MDH6216271.1"/>
    <property type="molecule type" value="Genomic_DNA"/>
</dbReference>
<organism evidence="3 4">
    <name type="scientific">Streptomyces pseudovenezuelae</name>
    <dbReference type="NCBI Taxonomy" id="67350"/>
    <lineage>
        <taxon>Bacteria</taxon>
        <taxon>Bacillati</taxon>
        <taxon>Actinomycetota</taxon>
        <taxon>Actinomycetes</taxon>
        <taxon>Kitasatosporales</taxon>
        <taxon>Streptomycetaceae</taxon>
        <taxon>Streptomyces</taxon>
        <taxon>Streptomyces aurantiacus group</taxon>
    </lineage>
</organism>